<comment type="subcellular location">
    <subcellularLocation>
        <location evidence="1">Membrane</location>
        <topology evidence="1">Multi-pass membrane protein</topology>
    </subcellularLocation>
</comment>
<feature type="transmembrane region" description="Helical" evidence="6">
    <location>
        <begin position="291"/>
        <end position="309"/>
    </location>
</feature>
<evidence type="ECO:0000256" key="2">
    <source>
        <dbReference type="ARBA" id="ARBA00010323"/>
    </source>
</evidence>
<evidence type="ECO:0000313" key="7">
    <source>
        <dbReference type="EMBL" id="CZT04531.1"/>
    </source>
</evidence>
<dbReference type="EMBL" id="FJUW01000032">
    <property type="protein sequence ID" value="CZT04531.1"/>
    <property type="molecule type" value="Genomic_DNA"/>
</dbReference>
<keyword evidence="8" id="KW-1185">Reference proteome</keyword>
<dbReference type="FunCoup" id="A0A1E1L210">
    <property type="interactions" value="158"/>
</dbReference>
<feature type="transmembrane region" description="Helical" evidence="6">
    <location>
        <begin position="255"/>
        <end position="279"/>
    </location>
</feature>
<reference evidence="8" key="1">
    <citation type="submission" date="2016-03" db="EMBL/GenBank/DDBJ databases">
        <authorList>
            <person name="Ploux O."/>
        </authorList>
    </citation>
    <scope>NUCLEOTIDE SEQUENCE [LARGE SCALE GENOMIC DNA]</scope>
    <source>
        <strain evidence="8">UK7</strain>
    </source>
</reference>
<dbReference type="Pfam" id="PF03062">
    <property type="entry name" value="MBOAT"/>
    <property type="match status" value="1"/>
</dbReference>
<proteinExistence type="inferred from homology"/>
<organism evidence="7 8">
    <name type="scientific">Rhynchosporium graminicola</name>
    <dbReference type="NCBI Taxonomy" id="2792576"/>
    <lineage>
        <taxon>Eukaryota</taxon>
        <taxon>Fungi</taxon>
        <taxon>Dikarya</taxon>
        <taxon>Ascomycota</taxon>
        <taxon>Pezizomycotina</taxon>
        <taxon>Leotiomycetes</taxon>
        <taxon>Helotiales</taxon>
        <taxon>Ploettnerulaceae</taxon>
        <taxon>Rhynchosporium</taxon>
    </lineage>
</organism>
<comment type="similarity">
    <text evidence="2">Belongs to the membrane-bound acyltransferase family.</text>
</comment>
<evidence type="ECO:0000256" key="5">
    <source>
        <dbReference type="ARBA" id="ARBA00023136"/>
    </source>
</evidence>
<dbReference type="InParanoid" id="A0A1E1L210"/>
<evidence type="ECO:0000256" key="6">
    <source>
        <dbReference type="SAM" id="Phobius"/>
    </source>
</evidence>
<dbReference type="GO" id="GO:0005783">
    <property type="term" value="C:endoplasmic reticulum"/>
    <property type="evidence" value="ECO:0007669"/>
    <property type="project" value="TreeGrafter"/>
</dbReference>
<dbReference type="GO" id="GO:0006506">
    <property type="term" value="P:GPI anchor biosynthetic process"/>
    <property type="evidence" value="ECO:0007669"/>
    <property type="project" value="TreeGrafter"/>
</dbReference>
<feature type="transmembrane region" description="Helical" evidence="6">
    <location>
        <begin position="660"/>
        <end position="678"/>
    </location>
</feature>
<dbReference type="AlphaFoldDB" id="A0A1E1L210"/>
<evidence type="ECO:0000256" key="1">
    <source>
        <dbReference type="ARBA" id="ARBA00004141"/>
    </source>
</evidence>
<dbReference type="Proteomes" id="UP000178129">
    <property type="component" value="Unassembled WGS sequence"/>
</dbReference>
<dbReference type="STRING" id="914237.A0A1E1L210"/>
<comment type="caution">
    <text evidence="7">The sequence shown here is derived from an EMBL/GenBank/DDBJ whole genome shotgun (WGS) entry which is preliminary data.</text>
</comment>
<dbReference type="PANTHER" id="PTHR13285:SF18">
    <property type="entry name" value="PROTEIN-CYSTEINE N-PALMITOYLTRANSFERASE RASP"/>
    <property type="match status" value="1"/>
</dbReference>
<feature type="transmembrane region" description="Helical" evidence="6">
    <location>
        <begin position="140"/>
        <end position="158"/>
    </location>
</feature>
<keyword evidence="4 6" id="KW-1133">Transmembrane helix</keyword>
<feature type="transmembrane region" description="Helical" evidence="6">
    <location>
        <begin position="594"/>
        <end position="615"/>
    </location>
</feature>
<dbReference type="InterPro" id="IPR051085">
    <property type="entry name" value="MB_O-acyltransferase"/>
</dbReference>
<gene>
    <name evidence="7" type="ORF">RCO7_10441</name>
</gene>
<accession>A0A1E1L210</accession>
<feature type="transmembrane region" description="Helical" evidence="6">
    <location>
        <begin position="570"/>
        <end position="588"/>
    </location>
</feature>
<keyword evidence="5 6" id="KW-0472">Membrane</keyword>
<feature type="transmembrane region" description="Helical" evidence="6">
    <location>
        <begin position="627"/>
        <end position="654"/>
    </location>
</feature>
<protein>
    <submittedName>
        <fullName evidence="7">Related to glycerol transporter</fullName>
    </submittedName>
</protein>
<dbReference type="PANTHER" id="PTHR13285">
    <property type="entry name" value="ACYLTRANSFERASE"/>
    <property type="match status" value="1"/>
</dbReference>
<name>A0A1E1L210_9HELO</name>
<evidence type="ECO:0000256" key="4">
    <source>
        <dbReference type="ARBA" id="ARBA00022989"/>
    </source>
</evidence>
<sequence>MSGEFRISTFGPLEFEAFKLPVRDIRPASSPPRSLLYLHVLHHLPVAQLFLAFPAVLSNERLHDPTMSLFSYIRNIYDLDTIDTRFTSSSAAPYKTVIDARSDPASNIKRDHSVPGVGVKTDRSGRPIAQPSKWNTPEFYFYYFVFITVVPYMFYVAFDVSRPSHPNYHKFERYLNKGWIPGRKIDISDAQYHSFRENIPYLAILLACHPVLRKIYNAIRPVAVRSGSPKSNGSSSFMSVADGEARKEQRASFDFGFAIIFLAAIHGFSGLKVMTILYLNYYLAKNLPRQYIPAASWIFNIGILFANELSDGYKFARMAAYLSPLDATGQGNSLNNWGKWLDSYGGIIPRWEILFNLTVLRLISFNLDYYWSLDRRSGSTIEKKQLDPANLPERDRIRTPANTQDFSFQNYVAYAVYAPLYLTGPIITYNDFISQLKYPPASIETSRTIKYGIRFLLCLLAMEVLLHYDYCVAISKGNPVWSDYTPAQLSLLSYFNLHVLWLKLLLPWRFFRLWSLIDGIDPPENMLRCLSDNPSTVAFWRGWHRSYNRWIVRYIYVPMGGVSSKTWKDTVMSVVNYIVVFTFVALWHDISLNLLVWGWLVVFFMLPEVIAGMLFPRKRWENNLTAYRVICGFGVVGNLLMMMMANLVGFAVGVEGLKSLAFLIFASSVLFVGIQVMFEVRESEMRKGIFLKC</sequence>
<dbReference type="GO" id="GO:0016020">
    <property type="term" value="C:membrane"/>
    <property type="evidence" value="ECO:0007669"/>
    <property type="project" value="UniProtKB-SubCell"/>
</dbReference>
<dbReference type="InterPro" id="IPR004299">
    <property type="entry name" value="MBOAT_fam"/>
</dbReference>
<feature type="transmembrane region" description="Helical" evidence="6">
    <location>
        <begin position="35"/>
        <end position="57"/>
    </location>
</feature>
<evidence type="ECO:0000256" key="3">
    <source>
        <dbReference type="ARBA" id="ARBA00022692"/>
    </source>
</evidence>
<evidence type="ECO:0000313" key="8">
    <source>
        <dbReference type="Proteomes" id="UP000178129"/>
    </source>
</evidence>
<keyword evidence="3 6" id="KW-0812">Transmembrane</keyword>
<dbReference type="GO" id="GO:0008374">
    <property type="term" value="F:O-acyltransferase activity"/>
    <property type="evidence" value="ECO:0007669"/>
    <property type="project" value="TreeGrafter"/>
</dbReference>